<proteinExistence type="predicted"/>
<evidence type="ECO:0000313" key="1">
    <source>
        <dbReference type="EMBL" id="MFB9446686.1"/>
    </source>
</evidence>
<dbReference type="PANTHER" id="PTHR31299:SF0">
    <property type="entry name" value="ESTERASE, PUTATIVE (AFU_ORTHOLOGUE AFUA_1G05850)-RELATED"/>
    <property type="match status" value="1"/>
</dbReference>
<reference evidence="1 2" key="1">
    <citation type="submission" date="2024-09" db="EMBL/GenBank/DDBJ databases">
        <authorList>
            <person name="Sun Q."/>
            <person name="Mori K."/>
        </authorList>
    </citation>
    <scope>NUCLEOTIDE SEQUENCE [LARGE SCALE GENOMIC DNA]</scope>
    <source>
        <strain evidence="1 2">JCM 3307</strain>
    </source>
</reference>
<dbReference type="Proteomes" id="UP001589608">
    <property type="component" value="Unassembled WGS sequence"/>
</dbReference>
<protein>
    <submittedName>
        <fullName evidence="1">Erythromycin esterase family protein</fullName>
        <ecNumber evidence="1">3.1.1.-</ecNumber>
    </submittedName>
</protein>
<dbReference type="Gene3D" id="3.30.1870.10">
    <property type="entry name" value="EreA-like, domain 2"/>
    <property type="match status" value="1"/>
</dbReference>
<dbReference type="PANTHER" id="PTHR31299">
    <property type="entry name" value="ESTERASE, PUTATIVE (AFU_ORTHOLOGUE AFUA_1G05850)-RELATED"/>
    <property type="match status" value="1"/>
</dbReference>
<evidence type="ECO:0000313" key="2">
    <source>
        <dbReference type="Proteomes" id="UP001589608"/>
    </source>
</evidence>
<comment type="caution">
    <text evidence="1">The sequence shown here is derived from an EMBL/GenBank/DDBJ whole genome shotgun (WGS) entry which is preliminary data.</text>
</comment>
<dbReference type="Pfam" id="PF05139">
    <property type="entry name" value="Erythro_esteras"/>
    <property type="match status" value="1"/>
</dbReference>
<gene>
    <name evidence="1" type="ORF">ACFFTR_26660</name>
</gene>
<keyword evidence="2" id="KW-1185">Reference proteome</keyword>
<keyword evidence="1" id="KW-0378">Hydrolase</keyword>
<dbReference type="EMBL" id="JBHMCA010000049">
    <property type="protein sequence ID" value="MFB9446686.1"/>
    <property type="molecule type" value="Genomic_DNA"/>
</dbReference>
<dbReference type="InterPro" id="IPR007815">
    <property type="entry name" value="Emycin_Estase"/>
</dbReference>
<dbReference type="SUPFAM" id="SSF159501">
    <property type="entry name" value="EreA/ChaN-like"/>
    <property type="match status" value="1"/>
</dbReference>
<accession>A0ABV5MCV6</accession>
<sequence length="367" mass="39493">MTVELGEIVPAGCELLAFGEPVHAEPAFRHRRNAMLAELAGRGFRSIVLEVDRVAALVVDDYVREGVGELESVLSAGFSHGWGAFAGNRELVVWLREYNSTREAPDRIALHGFDAPMENMSAPSPRGFLRYTREYLGLDPDLPGGPDERWSRTEAVLDPAQSPGRSADAVRLRLIADELWIELHRRAPALMAATSREAWLRARTWLTAGIGLLRYHRACAEPEEPGSARISRLLAVRDVLMAENLLDLRHIAAPALVCGHNSHLRRGASRWVLGDLDLSWAGAGSIVAPLLGPRYTVIAGSLGSSAAIGLGDPAPDTYEGRLAAGLTPAGEVAPAGVRGDVEPRQGYQPLDADTVAGVDAVWHIPAA</sequence>
<dbReference type="InterPro" id="IPR052036">
    <property type="entry name" value="Hydrolase/PRTase-associated"/>
</dbReference>
<dbReference type="RefSeq" id="WP_223104601.1">
    <property type="nucleotide sequence ID" value="NZ_CP061913.1"/>
</dbReference>
<dbReference type="CDD" id="cd14728">
    <property type="entry name" value="Ere-like"/>
    <property type="match status" value="1"/>
</dbReference>
<dbReference type="EC" id="3.1.1.-" evidence="1"/>
<name>A0ABV5MCV6_9ACTN</name>
<dbReference type="GO" id="GO:0016787">
    <property type="term" value="F:hydrolase activity"/>
    <property type="evidence" value="ECO:0007669"/>
    <property type="project" value="UniProtKB-KW"/>
</dbReference>
<organism evidence="1 2">
    <name type="scientific">Dactylosporangium vinaceum</name>
    <dbReference type="NCBI Taxonomy" id="53362"/>
    <lineage>
        <taxon>Bacteria</taxon>
        <taxon>Bacillati</taxon>
        <taxon>Actinomycetota</taxon>
        <taxon>Actinomycetes</taxon>
        <taxon>Micromonosporales</taxon>
        <taxon>Micromonosporaceae</taxon>
        <taxon>Dactylosporangium</taxon>
    </lineage>
</organism>